<gene>
    <name evidence="1" type="ORF">ACFO6V_07265</name>
</gene>
<evidence type="ECO:0000313" key="2">
    <source>
        <dbReference type="Proteomes" id="UP001596011"/>
    </source>
</evidence>
<sequence length="381" mass="42753">MTEESSDEPSPSIFTQDPDLTCRVFLLGAGFSKPAGLPLAAELLDQVLDVARTRWSRDGSSHLERDLERYEEYLADTDPGQVFDLEQFGAWLDWEHTLRLNGSDTWSDEGNRSTLQLRWAIGHVLHRATPTDIPEIYLEFARRLTASDVVLTLNYDLIMERALDDVGLAYRRFPSRYSQAGDTDSVVDADHPPELLLSKLHGSLDWVHRPTQPGFALATDPLVQGPRPDDDPLLGVGVVSSSDLDSYYDDSNVWWGTPPILMAPSTAKPLARSTLVPLWDGILPMSYMRGSFAAIGCSLPAGDPYVLRVVHHIATEIGVSIDHGNKLPWPQTRMKVVDMRKDRVAIHELRERYRFMPEAHTDFVLDGFSLDTLDEILPPRP</sequence>
<name>A0ABV9HGT3_9MICO</name>
<accession>A0ABV9HGT3</accession>
<dbReference type="Pfam" id="PF13289">
    <property type="entry name" value="SIR2_2"/>
    <property type="match status" value="1"/>
</dbReference>
<reference evidence="2" key="1">
    <citation type="journal article" date="2019" name="Int. J. Syst. Evol. Microbiol.">
        <title>The Global Catalogue of Microorganisms (GCM) 10K type strain sequencing project: providing services to taxonomists for standard genome sequencing and annotation.</title>
        <authorList>
            <consortium name="The Broad Institute Genomics Platform"/>
            <consortium name="The Broad Institute Genome Sequencing Center for Infectious Disease"/>
            <person name="Wu L."/>
            <person name="Ma J."/>
        </authorList>
    </citation>
    <scope>NUCLEOTIDE SEQUENCE [LARGE SCALE GENOMIC DNA]</scope>
    <source>
        <strain evidence="2">CCUG 42722</strain>
    </source>
</reference>
<protein>
    <submittedName>
        <fullName evidence="1">SIR2 family protein</fullName>
    </submittedName>
</protein>
<keyword evidence="2" id="KW-1185">Reference proteome</keyword>
<comment type="caution">
    <text evidence="1">The sequence shown here is derived from an EMBL/GenBank/DDBJ whole genome shotgun (WGS) entry which is preliminary data.</text>
</comment>
<organism evidence="1 2">
    <name type="scientific">Promicromonospora alba</name>
    <dbReference type="NCBI Taxonomy" id="1616110"/>
    <lineage>
        <taxon>Bacteria</taxon>
        <taxon>Bacillati</taxon>
        <taxon>Actinomycetota</taxon>
        <taxon>Actinomycetes</taxon>
        <taxon>Micrococcales</taxon>
        <taxon>Promicromonosporaceae</taxon>
        <taxon>Promicromonospora</taxon>
    </lineage>
</organism>
<dbReference type="Proteomes" id="UP001596011">
    <property type="component" value="Unassembled WGS sequence"/>
</dbReference>
<evidence type="ECO:0000313" key="1">
    <source>
        <dbReference type="EMBL" id="MFC4628025.1"/>
    </source>
</evidence>
<proteinExistence type="predicted"/>
<dbReference type="RefSeq" id="WP_377133709.1">
    <property type="nucleotide sequence ID" value="NZ_JBHSFI010000003.1"/>
</dbReference>
<dbReference type="EMBL" id="JBHSFI010000003">
    <property type="protein sequence ID" value="MFC4628025.1"/>
    <property type="molecule type" value="Genomic_DNA"/>
</dbReference>